<reference evidence="14 15" key="1">
    <citation type="journal article" date="2017" name="Front. Microbiol.">
        <title>New Insights into the Diversity of the Genus Faecalibacterium.</title>
        <authorList>
            <person name="Benevides L."/>
            <person name="Burman S."/>
            <person name="Martin R."/>
            <person name="Robert V."/>
            <person name="Thomas M."/>
            <person name="Miquel S."/>
            <person name="Chain F."/>
            <person name="Sokol H."/>
            <person name="Bermudez-Humaran L.G."/>
            <person name="Morrison M."/>
            <person name="Langella P."/>
            <person name="Azevedo V.A."/>
            <person name="Chatel J.M."/>
            <person name="Soares S."/>
        </authorList>
    </citation>
    <scope>NUCLEOTIDE SEQUENCE [LARGE SCALE GENOMIC DNA]</scope>
    <source>
        <strain evidence="7 18">AHMP21</strain>
        <strain evidence="3 14">CNCM I 4546</strain>
        <strain evidence="4 16">CNCM I 4573</strain>
        <strain evidence="5 15">CNCM I 4575</strain>
        <strain evidence="6 17">CNCM I 4644</strain>
    </source>
</reference>
<comment type="caution">
    <text evidence="4">The sequence shown here is derived from an EMBL/GenBank/DDBJ whole genome shotgun (WGS) entry which is preliminary data.</text>
</comment>
<dbReference type="AlphaFoldDB" id="A0A174CVG7"/>
<reference evidence="23 24" key="4">
    <citation type="submission" date="2018-08" db="EMBL/GenBank/DDBJ databases">
        <title>A genome reference for cultivated species of the human gut microbiota.</title>
        <authorList>
            <person name="Zou Y."/>
            <person name="Xue W."/>
            <person name="Luo G."/>
        </authorList>
    </citation>
    <scope>NUCLEOTIDE SEQUENCE [LARGE SCALE GENOMIC DNA]</scope>
    <source>
        <strain evidence="12 23">AF31-14AC</strain>
        <strain evidence="13 24">AF32-8AC</strain>
    </source>
</reference>
<evidence type="ECO:0000313" key="18">
    <source>
        <dbReference type="Proteomes" id="UP000220904"/>
    </source>
</evidence>
<evidence type="ECO:0000256" key="1">
    <source>
        <dbReference type="SAM" id="SignalP"/>
    </source>
</evidence>
<dbReference type="Proteomes" id="UP000250550">
    <property type="component" value="Unassembled WGS sequence"/>
</dbReference>
<evidence type="ECO:0000313" key="16">
    <source>
        <dbReference type="Proteomes" id="UP000220157"/>
    </source>
</evidence>
<gene>
    <name evidence="10" type="ORF">C4N21_14115</name>
    <name evidence="9" type="ORF">C4N26_01150</name>
    <name evidence="8" type="ORF">C4N27_08350</name>
    <name evidence="11" type="ORF">C7J97_13330</name>
    <name evidence="3" type="ORF">CGS55_05900</name>
    <name evidence="4" type="ORF">CGS56_13525</name>
    <name evidence="5" type="ORF">CGS58_09335</name>
    <name evidence="6" type="ORF">CGS59_09260</name>
    <name evidence="7" type="ORF">CHR60_12180</name>
    <name evidence="12" type="ORF">DWZ25_12595</name>
    <name evidence="13" type="ORF">DWZ46_14230</name>
    <name evidence="2" type="ORF">GKD85_15605</name>
</gene>
<evidence type="ECO:0000313" key="17">
    <source>
        <dbReference type="Proteomes" id="UP000220480"/>
    </source>
</evidence>
<dbReference type="OrthoDB" id="1854927at2"/>
<dbReference type="Proteomes" id="UP000220157">
    <property type="component" value="Unassembled WGS sequence"/>
</dbReference>
<dbReference type="EMBL" id="NMTW01000053">
    <property type="protein sequence ID" value="PDX74062.1"/>
    <property type="molecule type" value="Genomic_DNA"/>
</dbReference>
<dbReference type="Proteomes" id="UP000220480">
    <property type="component" value="Unassembled WGS sequence"/>
</dbReference>
<evidence type="ECO:0000313" key="6">
    <source>
        <dbReference type="EMBL" id="PDX83792.1"/>
    </source>
</evidence>
<evidence type="ECO:0000313" key="8">
    <source>
        <dbReference type="EMBL" id="RAW49768.1"/>
    </source>
</evidence>
<evidence type="ECO:0000313" key="23">
    <source>
        <dbReference type="Proteomes" id="UP000260782"/>
    </source>
</evidence>
<keyword evidence="1" id="KW-0732">Signal</keyword>
<proteinExistence type="predicted"/>
<dbReference type="Proteomes" id="UP000220904">
    <property type="component" value="Unassembled WGS sequence"/>
</dbReference>
<dbReference type="EMBL" id="NOUV01000019">
    <property type="protein sequence ID" value="PDX85788.1"/>
    <property type="molecule type" value="Genomic_DNA"/>
</dbReference>
<evidence type="ECO:0000313" key="7">
    <source>
        <dbReference type="EMBL" id="PDX85788.1"/>
    </source>
</evidence>
<dbReference type="EMBL" id="NMTY01000022">
    <property type="protein sequence ID" value="PDX81002.1"/>
    <property type="molecule type" value="Genomic_DNA"/>
</dbReference>
<evidence type="ECO:0000313" key="24">
    <source>
        <dbReference type="Proteomes" id="UP000260991"/>
    </source>
</evidence>
<dbReference type="RefSeq" id="WP_015536562.1">
    <property type="nucleotide sequence ID" value="NZ_CABJDF010000001.1"/>
</dbReference>
<dbReference type="Proteomes" id="UP000252378">
    <property type="component" value="Unassembled WGS sequence"/>
</dbReference>
<dbReference type="EMBL" id="NMTZ01000020">
    <property type="protein sequence ID" value="PDX83792.1"/>
    <property type="molecule type" value="Genomic_DNA"/>
</dbReference>
<name>A0A174CVG7_9FIRM</name>
<dbReference type="EMBL" id="PRLA01000005">
    <property type="protein sequence ID" value="RAW49768.1"/>
    <property type="molecule type" value="Genomic_DNA"/>
</dbReference>
<accession>A0A174CVG7</accession>
<evidence type="ECO:0000313" key="21">
    <source>
        <dbReference type="Proteomes" id="UP000251144"/>
    </source>
</evidence>
<reference evidence="2 25" key="5">
    <citation type="journal article" date="2019" name="Nat. Med.">
        <title>A library of human gut bacterial isolates paired with longitudinal multiomics data enables mechanistic microbiome research.</title>
        <authorList>
            <person name="Poyet M."/>
            <person name="Groussin M."/>
            <person name="Gibbons S.M."/>
            <person name="Avila-Pacheco J."/>
            <person name="Jiang X."/>
            <person name="Kearney S.M."/>
            <person name="Perrotta A.R."/>
            <person name="Berdy B."/>
            <person name="Zhao S."/>
            <person name="Lieberman T.D."/>
            <person name="Swanson P.K."/>
            <person name="Smith M."/>
            <person name="Roesemann S."/>
            <person name="Alexander J.E."/>
            <person name="Rich S.A."/>
            <person name="Livny J."/>
            <person name="Vlamakis H."/>
            <person name="Clish C."/>
            <person name="Bullock K."/>
            <person name="Deik A."/>
            <person name="Scott J."/>
            <person name="Pierce K.A."/>
            <person name="Xavier R.J."/>
            <person name="Alm E.J."/>
        </authorList>
    </citation>
    <scope>NUCLEOTIDE SEQUENCE [LARGE SCALE GENOMIC DNA]</scope>
    <source>
        <strain evidence="2 25">BIOML-B9</strain>
    </source>
</reference>
<dbReference type="Proteomes" id="UP000260782">
    <property type="component" value="Unassembled WGS sequence"/>
</dbReference>
<dbReference type="Proteomes" id="UP000219901">
    <property type="component" value="Unassembled WGS sequence"/>
</dbReference>
<evidence type="ECO:0000313" key="13">
    <source>
        <dbReference type="EMBL" id="RGB85038.1"/>
    </source>
</evidence>
<dbReference type="Proteomes" id="UP000250997">
    <property type="component" value="Unassembled WGS sequence"/>
</dbReference>
<evidence type="ECO:0000313" key="11">
    <source>
        <dbReference type="EMBL" id="RCH42889.1"/>
    </source>
</evidence>
<evidence type="ECO:0000313" key="15">
    <source>
        <dbReference type="Proteomes" id="UP000220005"/>
    </source>
</evidence>
<evidence type="ECO:0000313" key="2">
    <source>
        <dbReference type="EMBL" id="MSC82193.1"/>
    </source>
</evidence>
<evidence type="ECO:0000313" key="19">
    <source>
        <dbReference type="Proteomes" id="UP000250550"/>
    </source>
</evidence>
<dbReference type="Proteomes" id="UP000251144">
    <property type="component" value="Unassembled WGS sequence"/>
</dbReference>
<dbReference type="EMBL" id="QVER01000030">
    <property type="protein sequence ID" value="RGB85038.1"/>
    <property type="molecule type" value="Genomic_DNA"/>
</dbReference>
<dbReference type="Proteomes" id="UP000260991">
    <property type="component" value="Unassembled WGS sequence"/>
</dbReference>
<dbReference type="EMBL" id="PRLB01000001">
    <property type="protein sequence ID" value="RAW55631.1"/>
    <property type="molecule type" value="Genomic_DNA"/>
</dbReference>
<evidence type="ECO:0000313" key="4">
    <source>
        <dbReference type="EMBL" id="PDX74062.1"/>
    </source>
</evidence>
<feature type="signal peptide" evidence="1">
    <location>
        <begin position="1"/>
        <end position="23"/>
    </location>
</feature>
<evidence type="ECO:0000313" key="5">
    <source>
        <dbReference type="EMBL" id="PDX81002.1"/>
    </source>
</evidence>
<evidence type="ECO:0000313" key="20">
    <source>
        <dbReference type="Proteomes" id="UP000250997"/>
    </source>
</evidence>
<dbReference type="EMBL" id="WKQE01000046">
    <property type="protein sequence ID" value="MSC82193.1"/>
    <property type="molecule type" value="Genomic_DNA"/>
</dbReference>
<dbReference type="EMBL" id="QVES01000017">
    <property type="protein sequence ID" value="RGB83223.1"/>
    <property type="molecule type" value="Genomic_DNA"/>
</dbReference>
<evidence type="ECO:0000313" key="9">
    <source>
        <dbReference type="EMBL" id="RAW55631.1"/>
    </source>
</evidence>
<sequence>MKRFVSLILSVCFLFSINTVSYAANISSRKASNPVIQSMNDKYHVDFSGMSIDELNKFIDKMKDEDQTRASGNLLNNTQLAWLAAAQIARDKGYECAALMVEFSVYNIDYSESVTDSSTPLLDKLNTTTVFNNYKNKVLNSGLKDFSGGSWSFTIQKSDNADLFYALHRVSTSGTGFMIGNSIMYYLITVHDTFDFAYDNNYDDLFTTTVNNWAWLCQQTHVLNPIEINLSTAIG</sequence>
<protein>
    <submittedName>
        <fullName evidence="4">Uncharacterized protein</fullName>
    </submittedName>
</protein>
<dbReference type="Proteomes" id="UP000220005">
    <property type="component" value="Unassembled WGS sequence"/>
</dbReference>
<dbReference type="EMBL" id="PRLF01000034">
    <property type="protein sequence ID" value="RAW62976.1"/>
    <property type="molecule type" value="Genomic_DNA"/>
</dbReference>
<dbReference type="GeneID" id="75068615"/>
<evidence type="ECO:0000313" key="3">
    <source>
        <dbReference type="EMBL" id="PDX72774.1"/>
    </source>
</evidence>
<evidence type="ECO:0000313" key="14">
    <source>
        <dbReference type="Proteomes" id="UP000219901"/>
    </source>
</evidence>
<evidence type="ECO:0000313" key="10">
    <source>
        <dbReference type="EMBL" id="RAW62976.1"/>
    </source>
</evidence>
<evidence type="ECO:0000313" key="25">
    <source>
        <dbReference type="Proteomes" id="UP000477010"/>
    </source>
</evidence>
<dbReference type="EMBL" id="PXUP01000026">
    <property type="protein sequence ID" value="RCH42889.1"/>
    <property type="molecule type" value="Genomic_DNA"/>
</dbReference>
<feature type="chain" id="PRO_5015052264" evidence="1">
    <location>
        <begin position="24"/>
        <end position="235"/>
    </location>
</feature>
<reference evidence="4" key="2">
    <citation type="submission" date="2017-07" db="EMBL/GenBank/DDBJ databases">
        <authorList>
            <person name="Sun Z.S."/>
            <person name="Albrecht U."/>
            <person name="Echele G."/>
            <person name="Lee C.C."/>
        </authorList>
    </citation>
    <scope>NUCLEOTIDE SEQUENCE</scope>
    <source>
        <strain evidence="3">CNCM I 4546</strain>
        <strain evidence="4">CNCM I 4573</strain>
        <strain evidence="5">CNCM I 4575</strain>
        <strain evidence="6">CNCM I 4644</strain>
    </source>
</reference>
<organism evidence="4 16">
    <name type="scientific">Faecalibacterium prausnitzii</name>
    <dbReference type="NCBI Taxonomy" id="853"/>
    <lineage>
        <taxon>Bacteria</taxon>
        <taxon>Bacillati</taxon>
        <taxon>Bacillota</taxon>
        <taxon>Clostridia</taxon>
        <taxon>Eubacteriales</taxon>
        <taxon>Oscillospiraceae</taxon>
        <taxon>Faecalibacterium</taxon>
    </lineage>
</organism>
<evidence type="ECO:0000313" key="22">
    <source>
        <dbReference type="Proteomes" id="UP000252378"/>
    </source>
</evidence>
<dbReference type="Proteomes" id="UP000477010">
    <property type="component" value="Unassembled WGS sequence"/>
</dbReference>
<reference evidence="19 20" key="3">
    <citation type="submission" date="2018-02" db="EMBL/GenBank/DDBJ databases">
        <title>Complete genome sequencing of Faecalibacterium prausnitzii strains isolated from the human gut.</title>
        <authorList>
            <person name="Fitzgerald B.C."/>
            <person name="Shkoporov A.N."/>
            <person name="Ross P.R."/>
            <person name="Hill C."/>
        </authorList>
    </citation>
    <scope>NUCLEOTIDE SEQUENCE [LARGE SCALE GENOMIC DNA]</scope>
    <source>
        <strain evidence="10 19">APC924/119</strain>
        <strain evidence="8 20">APC942/18-1</strain>
        <strain evidence="9 21">APC942/32-1</strain>
        <strain evidence="11 22">ATCC 27768</strain>
    </source>
</reference>
<dbReference type="EMBL" id="NMTV01000037">
    <property type="protein sequence ID" value="PDX72774.1"/>
    <property type="molecule type" value="Genomic_DNA"/>
</dbReference>
<evidence type="ECO:0000313" key="12">
    <source>
        <dbReference type="EMBL" id="RGB83223.1"/>
    </source>
</evidence>